<organism evidence="2 3">
    <name type="scientific">Azospira inquinata</name>
    <dbReference type="NCBI Taxonomy" id="2785627"/>
    <lineage>
        <taxon>Bacteria</taxon>
        <taxon>Pseudomonadati</taxon>
        <taxon>Pseudomonadota</taxon>
        <taxon>Betaproteobacteria</taxon>
        <taxon>Rhodocyclales</taxon>
        <taxon>Rhodocyclaceae</taxon>
        <taxon>Azospira</taxon>
    </lineage>
</organism>
<dbReference type="Proteomes" id="UP000683428">
    <property type="component" value="Chromosome"/>
</dbReference>
<accession>A0A975SMR4</accession>
<dbReference type="GO" id="GO:0015074">
    <property type="term" value="P:DNA integration"/>
    <property type="evidence" value="ECO:0007669"/>
    <property type="project" value="InterPro"/>
</dbReference>
<evidence type="ECO:0000259" key="1">
    <source>
        <dbReference type="PROSITE" id="PS51898"/>
    </source>
</evidence>
<gene>
    <name evidence="2" type="ORF">Azoinq_14135</name>
</gene>
<dbReference type="GO" id="GO:0003677">
    <property type="term" value="F:DNA binding"/>
    <property type="evidence" value="ECO:0007669"/>
    <property type="project" value="InterPro"/>
</dbReference>
<name>A0A975SMR4_9RHOO</name>
<dbReference type="EMBL" id="CP064782">
    <property type="protein sequence ID" value="QWT48941.1"/>
    <property type="molecule type" value="Genomic_DNA"/>
</dbReference>
<feature type="domain" description="Tyr recombinase" evidence="1">
    <location>
        <begin position="43"/>
        <end position="243"/>
    </location>
</feature>
<proteinExistence type="predicted"/>
<protein>
    <submittedName>
        <fullName evidence="2">Tyrosine-type recombinase/integrase</fullName>
    </submittedName>
</protein>
<sequence>MDSLKSLLYHFCKFNLAGWSSQYAEFLSTLPLPATDKYASVRSGDVFLSVDEEAVLVAHFDKLSNTITLNPQMVTDQELREVVIFVCSFQFGLRPMQIGMLQMRDVRIWADTDDSIAAVHLTFRMIKQRSKSKTLPLVRKVKREWAPLFIELYERALRAGLKGDDRIFGVSSARETGYVITKATAALLPESRSATELRHTAAQRLVDAGASQEELAEFMGHSDIDTGLVYFQTSANQAERVNAALGISAIYQQVTKIAHDRFIDEKELAVLKGEQQIGAVPHGIPISGIGACAIGQPSCPSNPVTACYGCFKFMPLNDPEIHRQVLADFRSIVTFFSEASKGDENSPAYVQLKRTISNVQSIIAELEGAGQ</sequence>
<keyword evidence="3" id="KW-1185">Reference proteome</keyword>
<evidence type="ECO:0000313" key="3">
    <source>
        <dbReference type="Proteomes" id="UP000683428"/>
    </source>
</evidence>
<dbReference type="KEGG" id="aiq:Azoinq_14135"/>
<reference evidence="2" key="1">
    <citation type="submission" date="2020-11" db="EMBL/GenBank/DDBJ databases">
        <title>Azospira inquinata sp. nov.</title>
        <authorList>
            <person name="Moe W.M."/>
            <person name="Mikes M.C."/>
        </authorList>
    </citation>
    <scope>NUCLEOTIDE SEQUENCE</scope>
    <source>
        <strain evidence="2">Azo-3</strain>
    </source>
</reference>
<dbReference type="RefSeq" id="WP_216128263.1">
    <property type="nucleotide sequence ID" value="NZ_CP064782.1"/>
</dbReference>
<dbReference type="AlphaFoldDB" id="A0A975SMR4"/>
<dbReference type="GO" id="GO:0006310">
    <property type="term" value="P:DNA recombination"/>
    <property type="evidence" value="ECO:0007669"/>
    <property type="project" value="InterPro"/>
</dbReference>
<dbReference type="PROSITE" id="PS51898">
    <property type="entry name" value="TYR_RECOMBINASE"/>
    <property type="match status" value="1"/>
</dbReference>
<dbReference type="InterPro" id="IPR002104">
    <property type="entry name" value="Integrase_catalytic"/>
</dbReference>
<evidence type="ECO:0000313" key="2">
    <source>
        <dbReference type="EMBL" id="QWT48941.1"/>
    </source>
</evidence>